<dbReference type="Proteomes" id="UP001524478">
    <property type="component" value="Unassembled WGS sequence"/>
</dbReference>
<keyword evidence="3 6" id="KW-0689">Ribosomal protein</keyword>
<dbReference type="InterPro" id="IPR002136">
    <property type="entry name" value="Ribosomal_uL4"/>
</dbReference>
<sequence length="207" mass="23122">MPKVNVYNMLGEQVGEIELDENIFGIEVNQHVVYEVVKNQLANKRQGTQSAKTRAEVRGGGRKPWRQKGTGRARQGSIRAPHFSGGGVTFAPKPRDYSYSVPKKVRRLAMKSALTSKVLSNEIIVIDEINFDAPKTKDMANFLTKINADKKALIVMGEKNENVIKSANNIPNVQTALVNTLNVYDILKYNSFIITKDAVRKVEEVYA</sequence>
<dbReference type="EMBL" id="JANGAC010000029">
    <property type="protein sequence ID" value="MCQ4925757.1"/>
    <property type="molecule type" value="Genomic_DNA"/>
</dbReference>
<evidence type="ECO:0000256" key="5">
    <source>
        <dbReference type="ARBA" id="ARBA00035244"/>
    </source>
</evidence>
<organism evidence="8 9">
    <name type="scientific">Tissierella carlieri</name>
    <dbReference type="NCBI Taxonomy" id="689904"/>
    <lineage>
        <taxon>Bacteria</taxon>
        <taxon>Bacillati</taxon>
        <taxon>Bacillota</taxon>
        <taxon>Tissierellia</taxon>
        <taxon>Tissierellales</taxon>
        <taxon>Tissierellaceae</taxon>
        <taxon>Tissierella</taxon>
    </lineage>
</organism>
<evidence type="ECO:0000313" key="8">
    <source>
        <dbReference type="EMBL" id="MCQ4925757.1"/>
    </source>
</evidence>
<evidence type="ECO:0000256" key="1">
    <source>
        <dbReference type="ARBA" id="ARBA00010528"/>
    </source>
</evidence>
<comment type="function">
    <text evidence="6">Forms part of the polypeptide exit tunnel.</text>
</comment>
<dbReference type="InterPro" id="IPR023574">
    <property type="entry name" value="Ribosomal_uL4_dom_sf"/>
</dbReference>
<dbReference type="InterPro" id="IPR013005">
    <property type="entry name" value="Ribosomal_uL4-like"/>
</dbReference>
<gene>
    <name evidence="6 8" type="primary">rplD</name>
    <name evidence="8" type="ORF">NE686_21880</name>
</gene>
<accession>A0ABT1SIG0</accession>
<dbReference type="HAMAP" id="MF_01328_B">
    <property type="entry name" value="Ribosomal_uL4_B"/>
    <property type="match status" value="1"/>
</dbReference>
<dbReference type="NCBIfam" id="TIGR03953">
    <property type="entry name" value="rplD_bact"/>
    <property type="match status" value="1"/>
</dbReference>
<feature type="region of interest" description="Disordered" evidence="7">
    <location>
        <begin position="45"/>
        <end position="78"/>
    </location>
</feature>
<protein>
    <recommendedName>
        <fullName evidence="5 6">Large ribosomal subunit protein uL4</fullName>
    </recommendedName>
</protein>
<keyword evidence="9" id="KW-1185">Reference proteome</keyword>
<comment type="subunit">
    <text evidence="2 6">Part of the 50S ribosomal subunit.</text>
</comment>
<reference evidence="8 9" key="1">
    <citation type="submission" date="2022-06" db="EMBL/GenBank/DDBJ databases">
        <title>Isolation of gut microbiota from human fecal samples.</title>
        <authorList>
            <person name="Pamer E.G."/>
            <person name="Barat B."/>
            <person name="Waligurski E."/>
            <person name="Medina S."/>
            <person name="Paddock L."/>
            <person name="Mostad J."/>
        </authorList>
    </citation>
    <scope>NUCLEOTIDE SEQUENCE [LARGE SCALE GENOMIC DNA]</scope>
    <source>
        <strain evidence="8 9">DFI.7.95</strain>
    </source>
</reference>
<dbReference type="Gene3D" id="3.40.1370.10">
    <property type="match status" value="1"/>
</dbReference>
<comment type="similarity">
    <text evidence="1 6">Belongs to the universal ribosomal protein uL4 family.</text>
</comment>
<evidence type="ECO:0000313" key="9">
    <source>
        <dbReference type="Proteomes" id="UP001524478"/>
    </source>
</evidence>
<evidence type="ECO:0000256" key="2">
    <source>
        <dbReference type="ARBA" id="ARBA00011838"/>
    </source>
</evidence>
<name>A0ABT1SIG0_9FIRM</name>
<dbReference type="PANTHER" id="PTHR10746">
    <property type="entry name" value="50S RIBOSOMAL PROTEIN L4"/>
    <property type="match status" value="1"/>
</dbReference>
<dbReference type="RefSeq" id="WP_094901913.1">
    <property type="nucleotide sequence ID" value="NZ_CP172320.1"/>
</dbReference>
<evidence type="ECO:0000256" key="4">
    <source>
        <dbReference type="ARBA" id="ARBA00023274"/>
    </source>
</evidence>
<dbReference type="GO" id="GO:0005840">
    <property type="term" value="C:ribosome"/>
    <property type="evidence" value="ECO:0007669"/>
    <property type="project" value="UniProtKB-KW"/>
</dbReference>
<evidence type="ECO:0000256" key="3">
    <source>
        <dbReference type="ARBA" id="ARBA00022980"/>
    </source>
</evidence>
<dbReference type="SUPFAM" id="SSF52166">
    <property type="entry name" value="Ribosomal protein L4"/>
    <property type="match status" value="1"/>
</dbReference>
<keyword evidence="6" id="KW-0699">rRNA-binding</keyword>
<comment type="caution">
    <text evidence="8">The sequence shown here is derived from an EMBL/GenBank/DDBJ whole genome shotgun (WGS) entry which is preliminary data.</text>
</comment>
<comment type="function">
    <text evidence="6">One of the primary rRNA binding proteins, this protein initially binds near the 5'-end of the 23S rRNA. It is important during the early stages of 50S assembly. It makes multiple contacts with different domains of the 23S rRNA in the assembled 50S subunit and ribosome.</text>
</comment>
<keyword evidence="4 6" id="KW-0687">Ribonucleoprotein</keyword>
<proteinExistence type="inferred from homology"/>
<keyword evidence="6" id="KW-0694">RNA-binding</keyword>
<evidence type="ECO:0000256" key="6">
    <source>
        <dbReference type="HAMAP-Rule" id="MF_01328"/>
    </source>
</evidence>
<dbReference type="PANTHER" id="PTHR10746:SF6">
    <property type="entry name" value="LARGE RIBOSOMAL SUBUNIT PROTEIN UL4M"/>
    <property type="match status" value="1"/>
</dbReference>
<feature type="compositionally biased region" description="Basic residues" evidence="7">
    <location>
        <begin position="60"/>
        <end position="71"/>
    </location>
</feature>
<dbReference type="Pfam" id="PF00573">
    <property type="entry name" value="Ribosomal_L4"/>
    <property type="match status" value="1"/>
</dbReference>
<evidence type="ECO:0000256" key="7">
    <source>
        <dbReference type="SAM" id="MobiDB-lite"/>
    </source>
</evidence>